<evidence type="ECO:0000313" key="2">
    <source>
        <dbReference type="EMBL" id="CAB4929638.1"/>
    </source>
</evidence>
<dbReference type="InterPro" id="IPR028974">
    <property type="entry name" value="TSP_type-3_rpt"/>
</dbReference>
<name>A0A6J7IEU6_9ZZZZ</name>
<evidence type="ECO:0000256" key="1">
    <source>
        <dbReference type="SAM" id="MobiDB-lite"/>
    </source>
</evidence>
<dbReference type="GO" id="GO:0005509">
    <property type="term" value="F:calcium ion binding"/>
    <property type="evidence" value="ECO:0007669"/>
    <property type="project" value="InterPro"/>
</dbReference>
<accession>A0A6J7IEU6</accession>
<proteinExistence type="predicted"/>
<protein>
    <submittedName>
        <fullName evidence="2">Unannotated protein</fullName>
    </submittedName>
</protein>
<dbReference type="EMBL" id="CAFBMW010000007">
    <property type="protein sequence ID" value="CAB4929638.1"/>
    <property type="molecule type" value="Genomic_DNA"/>
</dbReference>
<reference evidence="2" key="1">
    <citation type="submission" date="2020-05" db="EMBL/GenBank/DDBJ databases">
        <authorList>
            <person name="Chiriac C."/>
            <person name="Salcher M."/>
            <person name="Ghai R."/>
            <person name="Kavagutti S V."/>
        </authorList>
    </citation>
    <scope>NUCLEOTIDE SEQUENCE</scope>
</reference>
<feature type="compositionally biased region" description="Low complexity" evidence="1">
    <location>
        <begin position="51"/>
        <end position="65"/>
    </location>
</feature>
<dbReference type="AlphaFoldDB" id="A0A6J7IEU6"/>
<feature type="region of interest" description="Disordered" evidence="1">
    <location>
        <begin position="51"/>
        <end position="77"/>
    </location>
</feature>
<sequence length="173" mass="18173">MASSGNGTYAGRLMMFRTPRRLAALLLVLPLSMAGALPTSATAYASTAATATDTDGDGVPDTGDGCPTVPAGNPTGCPTVSRKASLTWLDGKQRLQVRVTSAEKACVARARIVVWRVRPNRDVKVAGANVSFSGRARFKVPRRASYYVSVSPSYSPGVAECGRATSRAVRVPR</sequence>
<organism evidence="2">
    <name type="scientific">freshwater metagenome</name>
    <dbReference type="NCBI Taxonomy" id="449393"/>
    <lineage>
        <taxon>unclassified sequences</taxon>
        <taxon>metagenomes</taxon>
        <taxon>ecological metagenomes</taxon>
    </lineage>
</organism>
<gene>
    <name evidence="2" type="ORF">UFOPK3662_01137</name>
</gene>
<dbReference type="SUPFAM" id="SSF103647">
    <property type="entry name" value="TSP type-3 repeat"/>
    <property type="match status" value="1"/>
</dbReference>